<dbReference type="EMBL" id="CP001848">
    <property type="protein sequence ID" value="ADB17894.1"/>
    <property type="molecule type" value="Genomic_DNA"/>
</dbReference>
<dbReference type="eggNOG" id="COG0265">
    <property type="taxonomic scope" value="Bacteria"/>
</dbReference>
<dbReference type="InterPro" id="IPR009003">
    <property type="entry name" value="Peptidase_S1_PA"/>
</dbReference>
<evidence type="ECO:0000256" key="1">
    <source>
        <dbReference type="SAM" id="MobiDB-lite"/>
    </source>
</evidence>
<feature type="signal peptide" evidence="2">
    <location>
        <begin position="1"/>
        <end position="30"/>
    </location>
</feature>
<evidence type="ECO:0000259" key="3">
    <source>
        <dbReference type="SMART" id="SM00228"/>
    </source>
</evidence>
<feature type="region of interest" description="Disordered" evidence="1">
    <location>
        <begin position="362"/>
        <end position="404"/>
    </location>
</feature>
<dbReference type="AlphaFoldDB" id="D2QX54"/>
<dbReference type="SUPFAM" id="SSF50156">
    <property type="entry name" value="PDZ domain-like"/>
    <property type="match status" value="1"/>
</dbReference>
<dbReference type="InterPro" id="IPR001940">
    <property type="entry name" value="Peptidase_S1C"/>
</dbReference>
<dbReference type="SUPFAM" id="SSF50494">
    <property type="entry name" value="Trypsin-like serine proteases"/>
    <property type="match status" value="1"/>
</dbReference>
<feature type="chain" id="PRO_5003034374" evidence="2">
    <location>
        <begin position="31"/>
        <end position="616"/>
    </location>
</feature>
<dbReference type="OrthoDB" id="248175at2"/>
<dbReference type="KEGG" id="psl:Psta_3230"/>
<dbReference type="InterPro" id="IPR036034">
    <property type="entry name" value="PDZ_sf"/>
</dbReference>
<reference evidence="4 5" key="1">
    <citation type="journal article" date="2009" name="Stand. Genomic Sci.">
        <title>Complete genome sequence of Pirellula staleyi type strain (ATCC 27377).</title>
        <authorList>
            <person name="Clum A."/>
            <person name="Tindall B.J."/>
            <person name="Sikorski J."/>
            <person name="Ivanova N."/>
            <person name="Mavrommatis K."/>
            <person name="Lucas S."/>
            <person name="Glavina del Rio T."/>
            <person name="Nolan M."/>
            <person name="Chen F."/>
            <person name="Tice H."/>
            <person name="Pitluck S."/>
            <person name="Cheng J.F."/>
            <person name="Chertkov O."/>
            <person name="Brettin T."/>
            <person name="Han C."/>
            <person name="Detter J.C."/>
            <person name="Kuske C."/>
            <person name="Bruce D."/>
            <person name="Goodwin L."/>
            <person name="Ovchinikova G."/>
            <person name="Pati A."/>
            <person name="Mikhailova N."/>
            <person name="Chen A."/>
            <person name="Palaniappan K."/>
            <person name="Land M."/>
            <person name="Hauser L."/>
            <person name="Chang Y.J."/>
            <person name="Jeffries C.D."/>
            <person name="Chain P."/>
            <person name="Rohde M."/>
            <person name="Goker M."/>
            <person name="Bristow J."/>
            <person name="Eisen J.A."/>
            <person name="Markowitz V."/>
            <person name="Hugenholtz P."/>
            <person name="Kyrpides N.C."/>
            <person name="Klenk H.P."/>
            <person name="Lapidus A."/>
        </authorList>
    </citation>
    <scope>NUCLEOTIDE SEQUENCE [LARGE SCALE GENOMIC DNA]</scope>
    <source>
        <strain evidence="5">ATCC 27377 / DSM 6068 / ICPB 4128</strain>
    </source>
</reference>
<dbReference type="Gene3D" id="2.30.42.10">
    <property type="match status" value="1"/>
</dbReference>
<keyword evidence="2" id="KW-0732">Signal</keyword>
<gene>
    <name evidence="4" type="ordered locus">Psta_3230</name>
</gene>
<proteinExistence type="predicted"/>
<dbReference type="PANTHER" id="PTHR43019">
    <property type="entry name" value="SERINE ENDOPROTEASE DEGS"/>
    <property type="match status" value="1"/>
</dbReference>
<dbReference type="STRING" id="530564.Psta_3230"/>
<keyword evidence="5" id="KW-1185">Reference proteome</keyword>
<evidence type="ECO:0000313" key="5">
    <source>
        <dbReference type="Proteomes" id="UP000001887"/>
    </source>
</evidence>
<dbReference type="InterPro" id="IPR001478">
    <property type="entry name" value="PDZ"/>
</dbReference>
<feature type="compositionally biased region" description="Basic and acidic residues" evidence="1">
    <location>
        <begin position="378"/>
        <end position="392"/>
    </location>
</feature>
<dbReference type="PRINTS" id="PR00834">
    <property type="entry name" value="PROTEASES2C"/>
</dbReference>
<dbReference type="Gene3D" id="2.40.10.120">
    <property type="match status" value="1"/>
</dbReference>
<evidence type="ECO:0000313" key="4">
    <source>
        <dbReference type="EMBL" id="ADB17894.1"/>
    </source>
</evidence>
<dbReference type="GO" id="GO:0006508">
    <property type="term" value="P:proteolysis"/>
    <property type="evidence" value="ECO:0007669"/>
    <property type="project" value="InterPro"/>
</dbReference>
<protein>
    <submittedName>
        <fullName evidence="4">Peptidase S1 and S6 chymotrypsin/Hap</fullName>
    </submittedName>
</protein>
<evidence type="ECO:0000256" key="2">
    <source>
        <dbReference type="SAM" id="SignalP"/>
    </source>
</evidence>
<dbReference type="PANTHER" id="PTHR43019:SF62">
    <property type="entry name" value="SERINE ENDOPROTEASE DEGS"/>
    <property type="match status" value="1"/>
</dbReference>
<feature type="compositionally biased region" description="Pro residues" evidence="1">
    <location>
        <begin position="366"/>
        <end position="376"/>
    </location>
</feature>
<dbReference type="HOGENOM" id="CLU_443345_0_0_0"/>
<sequence length="616" mass="65525" precursor="true">MKMIFSTAKQLIAALFVALLQLSDAAIALAQEATEDTVAKSATLVPAAVLEAENKRILAIERGVRSTISVFSADGNGGGSGVMVSADGYALTNFHVVQPCGNFMKCSLPDGNLYDAVVVGIDPTGDVALIKLLGRDDFPPATLADSDKVRAGDWCFAVGNPFLLATDFQPTVSYGIVSGVHRYQYPAGTLLEYADCIQTDAAINPGNSGGPLFNSSGELIGVNGRGSFEKRGRVNVGVGYAISINQIKHFMGCLRSGRIVDHATAGFSVATAAEGGVLVSNILESSDAYKRGLRYDDEIIAFGGRSVNSANAFKNILGIFPKGWKVPLTYRNEAGTHDIVVRLTGVHGEEELIGLVQKQVEAEGPKPMPRPMPMPMPGEEKPGAEKPEEKKAAPAPATKPGVPPVSDELKKWFVGRLGYANYHFNKLELDRVWSSATQDCNLAEATGTWKIAGTIEGKGDFLCELSSTKASMTLAGTTIELDLAKDLDEQKGPVGTGGLLVSLYLWRMMLVEGPAKYGEVSYYGTAPDPGFLAENAVMYDVLSAVRNVVESQLQFSPSDGRLAIVESLVDPDADPCRLVMSDYKAAGPMQLPHRLSISTGGVLYGDLVISSFEVSK</sequence>
<dbReference type="Proteomes" id="UP000001887">
    <property type="component" value="Chromosome"/>
</dbReference>
<dbReference type="Pfam" id="PF13365">
    <property type="entry name" value="Trypsin_2"/>
    <property type="match status" value="1"/>
</dbReference>
<dbReference type="SMART" id="SM00228">
    <property type="entry name" value="PDZ"/>
    <property type="match status" value="1"/>
</dbReference>
<feature type="domain" description="PDZ" evidence="3">
    <location>
        <begin position="263"/>
        <end position="334"/>
    </location>
</feature>
<accession>D2QX54</accession>
<name>D2QX54_PIRSD</name>
<dbReference type="GO" id="GO:0004252">
    <property type="term" value="F:serine-type endopeptidase activity"/>
    <property type="evidence" value="ECO:0007669"/>
    <property type="project" value="InterPro"/>
</dbReference>
<organism evidence="4 5">
    <name type="scientific">Pirellula staleyi (strain ATCC 27377 / DSM 6068 / ICPB 4128)</name>
    <name type="common">Pirella staleyi</name>
    <dbReference type="NCBI Taxonomy" id="530564"/>
    <lineage>
        <taxon>Bacteria</taxon>
        <taxon>Pseudomonadati</taxon>
        <taxon>Planctomycetota</taxon>
        <taxon>Planctomycetia</taxon>
        <taxon>Pirellulales</taxon>
        <taxon>Pirellulaceae</taxon>
        <taxon>Pirellula</taxon>
    </lineage>
</organism>